<dbReference type="EMBL" id="LT882678">
    <property type="protein sequence ID" value="SMY22972.1"/>
    <property type="molecule type" value="Genomic_DNA"/>
</dbReference>
<dbReference type="AlphaFoldDB" id="A0A1Y6LEL6"/>
<feature type="region of interest" description="Disordered" evidence="1">
    <location>
        <begin position="12"/>
        <end position="151"/>
    </location>
</feature>
<gene>
    <name evidence="2" type="ORF">ZT1A5_G4412</name>
</gene>
<evidence type="ECO:0000313" key="3">
    <source>
        <dbReference type="Proteomes" id="UP000215453"/>
    </source>
</evidence>
<accession>A0A1Y6LEL6</accession>
<feature type="compositionally biased region" description="Basic and acidic residues" evidence="1">
    <location>
        <begin position="25"/>
        <end position="36"/>
    </location>
</feature>
<feature type="compositionally biased region" description="Basic and acidic residues" evidence="1">
    <location>
        <begin position="116"/>
        <end position="125"/>
    </location>
</feature>
<organism evidence="2 3">
    <name type="scientific">Zymoseptoria tritici ST99CH_1A5</name>
    <dbReference type="NCBI Taxonomy" id="1276529"/>
    <lineage>
        <taxon>Eukaryota</taxon>
        <taxon>Fungi</taxon>
        <taxon>Dikarya</taxon>
        <taxon>Ascomycota</taxon>
        <taxon>Pezizomycotina</taxon>
        <taxon>Dothideomycetes</taxon>
        <taxon>Dothideomycetidae</taxon>
        <taxon>Mycosphaerellales</taxon>
        <taxon>Mycosphaerellaceae</taxon>
        <taxon>Zymoseptoria</taxon>
    </lineage>
</organism>
<sequence>MHTPPWELTAKIGISDATRTPSSAADRDVYADDNHHASVPRQQYSARAPTYHDIRRSPTLASECYNANASVPDATRPALTGPPSSRMSPHLSDSSGTSSGSFDPQRIQAFPGTMSARHESQEYTHIRRSKGHDDVEESTEDPDRQDTGKLKRMKSAFRSFFKKRHVDERQFETISGRHWADDSD</sequence>
<protein>
    <submittedName>
        <fullName evidence="2">Uncharacterized protein</fullName>
    </submittedName>
</protein>
<name>A0A1Y6LEL6_ZYMTR</name>
<evidence type="ECO:0000313" key="2">
    <source>
        <dbReference type="EMBL" id="SMY22972.1"/>
    </source>
</evidence>
<feature type="compositionally biased region" description="Low complexity" evidence="1">
    <location>
        <begin position="92"/>
        <end position="101"/>
    </location>
</feature>
<dbReference type="Proteomes" id="UP000215453">
    <property type="component" value="Chromosome 3"/>
</dbReference>
<proteinExistence type="predicted"/>
<reference evidence="2 3" key="1">
    <citation type="submission" date="2016-10" db="EMBL/GenBank/DDBJ databases">
        <authorList>
            <person name="Varghese N."/>
        </authorList>
    </citation>
    <scope>NUCLEOTIDE SEQUENCE [LARGE SCALE GENOMIC DNA]</scope>
</reference>
<evidence type="ECO:0000256" key="1">
    <source>
        <dbReference type="SAM" id="MobiDB-lite"/>
    </source>
</evidence>